<evidence type="ECO:0000313" key="9">
    <source>
        <dbReference type="EMBL" id="RCF47990.1"/>
    </source>
</evidence>
<feature type="signal peptide" evidence="8">
    <location>
        <begin position="1"/>
        <end position="19"/>
    </location>
</feature>
<evidence type="ECO:0000256" key="7">
    <source>
        <dbReference type="ARBA" id="ARBA00023237"/>
    </source>
</evidence>
<dbReference type="Gene3D" id="1.20.1600.10">
    <property type="entry name" value="Outer membrane efflux proteins (OEP)"/>
    <property type="match status" value="1"/>
</dbReference>
<sequence>MMKKLLLPVLALLSSYAYAEGVLDIYRLAKQKDPLLLEAKALREQSFEKINEEQASFLPKINLGLGANYINDNLDMQTGSSTNSSVNLDQSLYNSANWINLDLAEKNATLSDVSYSLESQNLVLRTVQAYFNVLQSEDSLIYSQAAKKAIQRQLVQTQQRFEVGLAAITDVHEAEAAFDQSFADEIYAENALENSYEALRELTGLEHKKLSKLDIARFTPEKTMWNVDKWTNTAIEKNLALHQARIRRDIAKMKIDLSKLGHKPLVDLTMGLSSTYNNYDDNSINSDGYSNQGEVGIKFSLPLYNGGATVSQVKQSTFDYVAASEQLEKNYRLVKSAIKSSYNNVNASIGSFRAYQQAVISAESALRATEAGYEVGTRTIIDVLDANKKLYDAKTKLAIARYGYIINIATLKFNAGSLEERDIIDINNGLVNLK</sequence>
<keyword evidence="6" id="KW-0472">Membrane</keyword>
<feature type="chain" id="PRO_5044816301" evidence="8">
    <location>
        <begin position="20"/>
        <end position="434"/>
    </location>
</feature>
<protein>
    <submittedName>
        <fullName evidence="9">Outer membrane channel protein TolC</fullName>
    </submittedName>
</protein>
<evidence type="ECO:0000256" key="3">
    <source>
        <dbReference type="ARBA" id="ARBA00022448"/>
    </source>
</evidence>
<evidence type="ECO:0000256" key="4">
    <source>
        <dbReference type="ARBA" id="ARBA00022452"/>
    </source>
</evidence>
<evidence type="ECO:0000256" key="8">
    <source>
        <dbReference type="SAM" id="SignalP"/>
    </source>
</evidence>
<organism evidence="9 10">
    <name type="scientific">Aeromonas hydrophila</name>
    <dbReference type="NCBI Taxonomy" id="644"/>
    <lineage>
        <taxon>Bacteria</taxon>
        <taxon>Pseudomonadati</taxon>
        <taxon>Pseudomonadota</taxon>
        <taxon>Gammaproteobacteria</taxon>
        <taxon>Aeromonadales</taxon>
        <taxon>Aeromonadaceae</taxon>
        <taxon>Aeromonas</taxon>
    </lineage>
</organism>
<dbReference type="InterPro" id="IPR051906">
    <property type="entry name" value="TolC-like"/>
</dbReference>
<evidence type="ECO:0000256" key="6">
    <source>
        <dbReference type="ARBA" id="ARBA00023136"/>
    </source>
</evidence>
<keyword evidence="8" id="KW-0732">Signal</keyword>
<name>A0ABD7G5Y6_AERHY</name>
<evidence type="ECO:0000256" key="1">
    <source>
        <dbReference type="ARBA" id="ARBA00004442"/>
    </source>
</evidence>
<gene>
    <name evidence="9" type="ORF">C6C11_15470</name>
</gene>
<dbReference type="GO" id="GO:0009279">
    <property type="term" value="C:cell outer membrane"/>
    <property type="evidence" value="ECO:0007669"/>
    <property type="project" value="UniProtKB-SubCell"/>
</dbReference>
<dbReference type="Pfam" id="PF02321">
    <property type="entry name" value="OEP"/>
    <property type="match status" value="2"/>
</dbReference>
<comment type="similarity">
    <text evidence="2">Belongs to the outer membrane factor (OMF) (TC 1.B.17) family.</text>
</comment>
<dbReference type="NCBIfam" id="NF007002">
    <property type="entry name" value="PRK09465.1"/>
    <property type="match status" value="1"/>
</dbReference>
<dbReference type="SUPFAM" id="SSF56954">
    <property type="entry name" value="Outer membrane efflux proteins (OEP)"/>
    <property type="match status" value="1"/>
</dbReference>
<evidence type="ECO:0000313" key="10">
    <source>
        <dbReference type="Proteomes" id="UP000253075"/>
    </source>
</evidence>
<dbReference type="Proteomes" id="UP000253075">
    <property type="component" value="Unassembled WGS sequence"/>
</dbReference>
<comment type="subcellular location">
    <subcellularLocation>
        <location evidence="1">Cell outer membrane</location>
    </subcellularLocation>
</comment>
<dbReference type="PANTHER" id="PTHR30026:SF20">
    <property type="entry name" value="OUTER MEMBRANE PROTEIN TOLC"/>
    <property type="match status" value="1"/>
</dbReference>
<dbReference type="AlphaFoldDB" id="A0ABD7G5Y6"/>
<reference evidence="10" key="2">
    <citation type="submission" date="2018-02" db="EMBL/GenBank/DDBJ databases">
        <title>Phenotypic characterization and whole genome analysis of multidrug-resistant, extended-spectrum beta-lactamase-producing bacteria isolated from dogs in Germany.</title>
        <authorList>
            <person name="Williamson C."/>
        </authorList>
    </citation>
    <scope>NUCLEOTIDE SEQUENCE [LARGE SCALE GENOMIC DNA]</scope>
    <source>
        <strain evidence="10">AFG_SD03_1510_Ahy_093</strain>
    </source>
</reference>
<dbReference type="InterPro" id="IPR010130">
    <property type="entry name" value="T1SS_OMP_TolC"/>
</dbReference>
<dbReference type="EMBL" id="PUTQ01000022">
    <property type="protein sequence ID" value="RCF47990.1"/>
    <property type="molecule type" value="Genomic_DNA"/>
</dbReference>
<keyword evidence="5" id="KW-0812">Transmembrane</keyword>
<keyword evidence="7" id="KW-0998">Cell outer membrane</keyword>
<evidence type="ECO:0000256" key="5">
    <source>
        <dbReference type="ARBA" id="ARBA00022692"/>
    </source>
</evidence>
<dbReference type="PANTHER" id="PTHR30026">
    <property type="entry name" value="OUTER MEMBRANE PROTEIN TOLC"/>
    <property type="match status" value="1"/>
</dbReference>
<dbReference type="InterPro" id="IPR058622">
    <property type="entry name" value="TolC"/>
</dbReference>
<accession>A0ABD7G5Y6</accession>
<dbReference type="InterPro" id="IPR003423">
    <property type="entry name" value="OMP_efflux"/>
</dbReference>
<evidence type="ECO:0000256" key="2">
    <source>
        <dbReference type="ARBA" id="ARBA00007613"/>
    </source>
</evidence>
<dbReference type="NCBIfam" id="TIGR01844">
    <property type="entry name" value="type_I_sec_TolC"/>
    <property type="match status" value="1"/>
</dbReference>
<keyword evidence="4" id="KW-1134">Transmembrane beta strand</keyword>
<proteinExistence type="inferred from homology"/>
<comment type="caution">
    <text evidence="9">The sequence shown here is derived from an EMBL/GenBank/DDBJ whole genome shotgun (WGS) entry which is preliminary data.</text>
</comment>
<reference evidence="9 10" key="1">
    <citation type="journal article" date="2018" name="PLoS ONE">
        <title>Phenotypic characterization and whole genome analysis of extended-spectrum beta-lactamase-producing bacteria isolated from dogs in Germany.</title>
        <authorList>
            <person name="Boehmer T."/>
            <person name="Vogler A.J."/>
            <person name="Thomas A."/>
            <person name="Sauer S."/>
            <person name="Hergenroether M."/>
            <person name="Straubinger R.K."/>
            <person name="Birdsell D."/>
            <person name="Keim P."/>
            <person name="Sahl J.W."/>
            <person name="Williamson C.H."/>
            <person name="Riehm J.M."/>
        </authorList>
    </citation>
    <scope>NUCLEOTIDE SEQUENCE [LARGE SCALE GENOMIC DNA]</scope>
    <source>
        <strain evidence="9 10">AFG_SD03_1510_Ahy_093</strain>
    </source>
</reference>
<keyword evidence="3" id="KW-0813">Transport</keyword>